<gene>
    <name evidence="1" type="ORF">QYS48_33545</name>
</gene>
<organism evidence="1 2">
    <name type="scientific">Marivirga arenosa</name>
    <dbReference type="NCBI Taxonomy" id="3059076"/>
    <lineage>
        <taxon>Bacteria</taxon>
        <taxon>Pseudomonadati</taxon>
        <taxon>Bacteroidota</taxon>
        <taxon>Cytophagia</taxon>
        <taxon>Cytophagales</taxon>
        <taxon>Marivirgaceae</taxon>
        <taxon>Marivirga</taxon>
    </lineage>
</organism>
<evidence type="ECO:0008006" key="3">
    <source>
        <dbReference type="Google" id="ProtNLM"/>
    </source>
</evidence>
<evidence type="ECO:0000313" key="1">
    <source>
        <dbReference type="EMBL" id="WMN06743.1"/>
    </source>
</evidence>
<accession>A0AA51RAF4</accession>
<evidence type="ECO:0000313" key="2">
    <source>
        <dbReference type="Proteomes" id="UP001244443"/>
    </source>
</evidence>
<dbReference type="InterPro" id="IPR011009">
    <property type="entry name" value="Kinase-like_dom_sf"/>
</dbReference>
<sequence>MNRSQIEHLVKNGKFPSAYKFVELLETHISWVILCDEIVYKIKKPVKFDFLDFSTPQKREFYCHKEVVLNRRLAKDIYQSVVYIHDNNGKFEISLQESENTIDYAVMMKKMNPDKRMDKLLRSNKVSLEQIDQIAKTLKEFHDKTETIYDIQPLDLKSKFNDIDEISNFVKESLGIKYKNIIKNSIHKSDQFLKQYEAIIKLRSELGLIKDCHGDLHSKNIFLLDEPIIFDCIEFNPSFRHLDILNELAFFCMDLEAYNHHELSQYFMVCYNKLEEIIHSNQESQLFIYYKAYHANVRAKVSAMEAQKANSDKMDKAVEEIKLYLDLLNQYISELD</sequence>
<dbReference type="SUPFAM" id="SSF56112">
    <property type="entry name" value="Protein kinase-like (PK-like)"/>
    <property type="match status" value="1"/>
</dbReference>
<dbReference type="PANTHER" id="PTHR43883">
    <property type="entry name" value="SLR0207 PROTEIN"/>
    <property type="match status" value="1"/>
</dbReference>
<name>A0AA51RAF4_9BACT</name>
<reference evidence="1" key="1">
    <citation type="submission" date="2023-08" db="EMBL/GenBank/DDBJ databases">
        <title>Comparative genomics and taxonomic characterization of three novel marine species of genus Marivirga.</title>
        <authorList>
            <person name="Muhammad N."/>
            <person name="Kim S.-G."/>
        </authorList>
    </citation>
    <scope>NUCLEOTIDE SEQUENCE [LARGE SCALE GENOMIC DNA]</scope>
    <source>
        <strain evidence="1">ABR2-2</strain>
    </source>
</reference>
<dbReference type="EMBL" id="CP129970">
    <property type="protein sequence ID" value="WMN06743.1"/>
    <property type="molecule type" value="Genomic_DNA"/>
</dbReference>
<protein>
    <recommendedName>
        <fullName evidence="3">Aminoglycoside phosphotransferase domain-containing protein</fullName>
    </recommendedName>
</protein>
<dbReference type="AlphaFoldDB" id="A0AA51RAF4"/>
<keyword evidence="2" id="KW-1185">Reference proteome</keyword>
<dbReference type="InterPro" id="IPR052732">
    <property type="entry name" value="Cell-binding_unc_protein"/>
</dbReference>
<proteinExistence type="predicted"/>
<dbReference type="Proteomes" id="UP001244443">
    <property type="component" value="Chromosome"/>
</dbReference>
<dbReference type="RefSeq" id="WP_308356672.1">
    <property type="nucleotide sequence ID" value="NZ_CP129970.2"/>
</dbReference>
<dbReference type="PANTHER" id="PTHR43883:SF1">
    <property type="entry name" value="GLUCONOKINASE"/>
    <property type="match status" value="1"/>
</dbReference>